<dbReference type="Gene3D" id="3.40.605.10">
    <property type="entry name" value="Aldehyde Dehydrogenase, Chain A, domain 1"/>
    <property type="match status" value="1"/>
</dbReference>
<dbReference type="RefSeq" id="WP_378165548.1">
    <property type="nucleotide sequence ID" value="NZ_JBHSBU010000001.1"/>
</dbReference>
<name>A0ABV8MQU9_9NEIS</name>
<dbReference type="EMBL" id="JBHSBU010000001">
    <property type="protein sequence ID" value="MFC4160573.1"/>
    <property type="molecule type" value="Genomic_DNA"/>
</dbReference>
<evidence type="ECO:0000313" key="6">
    <source>
        <dbReference type="Proteomes" id="UP001595791"/>
    </source>
</evidence>
<gene>
    <name evidence="5" type="ORF">ACFOW7_14630</name>
</gene>
<accession>A0ABV8MQU9</accession>
<sequence length="648" mass="70281">MSSRFFTQVELLGLDRLGDLLCPGDDLLPPFSSCGAGTEIDRLAIAMDPRDRADLKKLLRLTAYAPRSTLRALLALLDAADRHAGWPAELRLARLGVAGVIYSLYYGFAGPDGGARVRAALAWDAAIRTEPTGEHAMNLLVERARPPLDTPATAPAIAAVYERARKAQAEIARLPVKARLALIDRLAQVLLKRREEIVERVVAATGKCETDAIVGEIFAVLDNLDFLRKHADRLLADRKVATPLAMLGKRSRVWYEPLGVVLTISPWNYPFYQAIVPLSIALVAGNASVYKPSEFTPLTGLVESVLAEAGFGQDWVQVVYGDGTVGAALVDGGPDKVFFTGSVATGRKIMARAAERLIPVELELGGKDPMLVFADATLERAVAGAMWGAYTNTGQSCTSVERLLVERPIYEAFKARLVAESQKLKLGTDRDSDIGRMTTARQIEIVRELRDDALARGARQLTGLDWDGESEWIPPIVLEGCTPQMRVMQEEAFGPLLPIVPFDTEEQAVTLANQTIYGLSASVWSADRARAERVARRLLVGNVAINNVMITEGNHALPFGGAKQSGIGRFKGAEGLHGFCNIKSVMIDADSAKYEANWYPFTADKYALFDSLAEASQQKGLGGLLRFALSGLKLENLANRLGRAGRSA</sequence>
<comment type="similarity">
    <text evidence="3">Belongs to the aldehyde dehydrogenase family.</text>
</comment>
<dbReference type="Proteomes" id="UP001595791">
    <property type="component" value="Unassembled WGS sequence"/>
</dbReference>
<comment type="caution">
    <text evidence="5">The sequence shown here is derived from an EMBL/GenBank/DDBJ whole genome shotgun (WGS) entry which is preliminary data.</text>
</comment>
<dbReference type="InterPro" id="IPR015590">
    <property type="entry name" value="Aldehyde_DH_dom"/>
</dbReference>
<dbReference type="Gene3D" id="3.40.309.10">
    <property type="entry name" value="Aldehyde Dehydrogenase, Chain A, domain 2"/>
    <property type="match status" value="1"/>
</dbReference>
<keyword evidence="1 3" id="KW-0560">Oxidoreductase</keyword>
<evidence type="ECO:0000313" key="5">
    <source>
        <dbReference type="EMBL" id="MFC4160573.1"/>
    </source>
</evidence>
<dbReference type="InterPro" id="IPR016163">
    <property type="entry name" value="Ald_DH_C"/>
</dbReference>
<protein>
    <submittedName>
        <fullName evidence="5">Aldehyde dehydrogenase family protein</fullName>
    </submittedName>
</protein>
<feature type="active site" evidence="2">
    <location>
        <position position="363"/>
    </location>
</feature>
<organism evidence="5 6">
    <name type="scientific">Chitinimonas lacunae</name>
    <dbReference type="NCBI Taxonomy" id="1963018"/>
    <lineage>
        <taxon>Bacteria</taxon>
        <taxon>Pseudomonadati</taxon>
        <taxon>Pseudomonadota</taxon>
        <taxon>Betaproteobacteria</taxon>
        <taxon>Neisseriales</taxon>
        <taxon>Chitinibacteraceae</taxon>
        <taxon>Chitinimonas</taxon>
    </lineage>
</organism>
<dbReference type="InterPro" id="IPR016162">
    <property type="entry name" value="Ald_DH_N"/>
</dbReference>
<dbReference type="PANTHER" id="PTHR11699">
    <property type="entry name" value="ALDEHYDE DEHYDROGENASE-RELATED"/>
    <property type="match status" value="1"/>
</dbReference>
<evidence type="ECO:0000256" key="2">
    <source>
        <dbReference type="PROSITE-ProRule" id="PRU10007"/>
    </source>
</evidence>
<dbReference type="SUPFAM" id="SSF53720">
    <property type="entry name" value="ALDH-like"/>
    <property type="match status" value="1"/>
</dbReference>
<feature type="domain" description="Aldehyde dehydrogenase" evidence="4">
    <location>
        <begin position="152"/>
        <end position="585"/>
    </location>
</feature>
<dbReference type="InterPro" id="IPR029510">
    <property type="entry name" value="Ald_DH_CS_GLU"/>
</dbReference>
<dbReference type="InterPro" id="IPR016161">
    <property type="entry name" value="Ald_DH/histidinol_DH"/>
</dbReference>
<evidence type="ECO:0000259" key="4">
    <source>
        <dbReference type="Pfam" id="PF00171"/>
    </source>
</evidence>
<keyword evidence="6" id="KW-1185">Reference proteome</keyword>
<reference evidence="6" key="1">
    <citation type="journal article" date="2019" name="Int. J. Syst. Evol. Microbiol.">
        <title>The Global Catalogue of Microorganisms (GCM) 10K type strain sequencing project: providing services to taxonomists for standard genome sequencing and annotation.</title>
        <authorList>
            <consortium name="The Broad Institute Genomics Platform"/>
            <consortium name="The Broad Institute Genome Sequencing Center for Infectious Disease"/>
            <person name="Wu L."/>
            <person name="Ma J."/>
        </authorList>
    </citation>
    <scope>NUCLEOTIDE SEQUENCE [LARGE SCALE GENOMIC DNA]</scope>
    <source>
        <strain evidence="6">LMG 29894</strain>
    </source>
</reference>
<dbReference type="PROSITE" id="PS00687">
    <property type="entry name" value="ALDEHYDE_DEHYDR_GLU"/>
    <property type="match status" value="1"/>
</dbReference>
<evidence type="ECO:0000256" key="1">
    <source>
        <dbReference type="ARBA" id="ARBA00023002"/>
    </source>
</evidence>
<dbReference type="CDD" id="cd07099">
    <property type="entry name" value="ALDH_DDALDH"/>
    <property type="match status" value="1"/>
</dbReference>
<evidence type="ECO:0000256" key="3">
    <source>
        <dbReference type="RuleBase" id="RU003345"/>
    </source>
</evidence>
<proteinExistence type="inferred from homology"/>
<dbReference type="Pfam" id="PF00171">
    <property type="entry name" value="Aldedh"/>
    <property type="match status" value="1"/>
</dbReference>